<proteinExistence type="inferred from homology"/>
<evidence type="ECO:0000259" key="10">
    <source>
        <dbReference type="Pfam" id="PF05649"/>
    </source>
</evidence>
<evidence type="ECO:0000256" key="4">
    <source>
        <dbReference type="ARBA" id="ARBA00022723"/>
    </source>
</evidence>
<reference evidence="11" key="1">
    <citation type="submission" date="2020-07" db="EMBL/GenBank/DDBJ databases">
        <title>Huge and variable diversity of episymbiotic CPR bacteria and DPANN archaea in groundwater ecosystems.</title>
        <authorList>
            <person name="He C.Y."/>
            <person name="Keren R."/>
            <person name="Whittaker M."/>
            <person name="Farag I.F."/>
            <person name="Doudna J."/>
            <person name="Cate J.H.D."/>
            <person name="Banfield J.F."/>
        </authorList>
    </citation>
    <scope>NUCLEOTIDE SEQUENCE</scope>
    <source>
        <strain evidence="11">NC_groundwater_580_Pr5_B-0.1um_64_19</strain>
    </source>
</reference>
<dbReference type="GO" id="GO:0046872">
    <property type="term" value="F:metal ion binding"/>
    <property type="evidence" value="ECO:0007669"/>
    <property type="project" value="UniProtKB-KW"/>
</dbReference>
<protein>
    <submittedName>
        <fullName evidence="11">M13 family metallopeptidase</fullName>
    </submittedName>
</protein>
<feature type="domain" description="Peptidase M13 C-terminal" evidence="9">
    <location>
        <begin position="475"/>
        <end position="675"/>
    </location>
</feature>
<keyword evidence="4" id="KW-0479">Metal-binding</keyword>
<dbReference type="Gene3D" id="3.40.390.10">
    <property type="entry name" value="Collagenase (Catalytic Domain)"/>
    <property type="match status" value="1"/>
</dbReference>
<dbReference type="Pfam" id="PF01431">
    <property type="entry name" value="Peptidase_M13"/>
    <property type="match status" value="1"/>
</dbReference>
<keyword evidence="3" id="KW-0645">Protease</keyword>
<evidence type="ECO:0000259" key="9">
    <source>
        <dbReference type="Pfam" id="PF01431"/>
    </source>
</evidence>
<dbReference type="GO" id="GO:0016485">
    <property type="term" value="P:protein processing"/>
    <property type="evidence" value="ECO:0007669"/>
    <property type="project" value="TreeGrafter"/>
</dbReference>
<organism evidence="11 12">
    <name type="scientific">Candidatus Korobacter versatilis</name>
    <dbReference type="NCBI Taxonomy" id="658062"/>
    <lineage>
        <taxon>Bacteria</taxon>
        <taxon>Pseudomonadati</taxon>
        <taxon>Acidobacteriota</taxon>
        <taxon>Terriglobia</taxon>
        <taxon>Terriglobales</taxon>
        <taxon>Candidatus Korobacteraceae</taxon>
        <taxon>Candidatus Korobacter</taxon>
    </lineage>
</organism>
<dbReference type="GO" id="GO:0005886">
    <property type="term" value="C:plasma membrane"/>
    <property type="evidence" value="ECO:0007669"/>
    <property type="project" value="TreeGrafter"/>
</dbReference>
<keyword evidence="7" id="KW-0482">Metalloprotease</keyword>
<dbReference type="AlphaFoldDB" id="A0A932A5Q9"/>
<dbReference type="SUPFAM" id="SSF55486">
    <property type="entry name" value="Metalloproteases ('zincins'), catalytic domain"/>
    <property type="match status" value="1"/>
</dbReference>
<keyword evidence="8" id="KW-0732">Signal</keyword>
<feature type="signal peptide" evidence="8">
    <location>
        <begin position="1"/>
        <end position="20"/>
    </location>
</feature>
<accession>A0A932A5Q9</accession>
<evidence type="ECO:0000256" key="8">
    <source>
        <dbReference type="SAM" id="SignalP"/>
    </source>
</evidence>
<dbReference type="InterPro" id="IPR018497">
    <property type="entry name" value="Peptidase_M13_C"/>
</dbReference>
<comment type="cofactor">
    <cofactor evidence="1">
        <name>Zn(2+)</name>
        <dbReference type="ChEBI" id="CHEBI:29105"/>
    </cofactor>
</comment>
<gene>
    <name evidence="11" type="ORF">HYX28_00140</name>
</gene>
<evidence type="ECO:0000256" key="6">
    <source>
        <dbReference type="ARBA" id="ARBA00022833"/>
    </source>
</evidence>
<dbReference type="PROSITE" id="PS51885">
    <property type="entry name" value="NEPRILYSIN"/>
    <property type="match status" value="1"/>
</dbReference>
<name>A0A932A5Q9_9BACT</name>
<dbReference type="CDD" id="cd08662">
    <property type="entry name" value="M13"/>
    <property type="match status" value="1"/>
</dbReference>
<keyword evidence="5" id="KW-0378">Hydrolase</keyword>
<evidence type="ECO:0000256" key="7">
    <source>
        <dbReference type="ARBA" id="ARBA00023049"/>
    </source>
</evidence>
<dbReference type="InterPro" id="IPR008753">
    <property type="entry name" value="Peptidase_M13_N"/>
</dbReference>
<feature type="chain" id="PRO_5037229249" evidence="8">
    <location>
        <begin position="21"/>
        <end position="679"/>
    </location>
</feature>
<comment type="similarity">
    <text evidence="2">Belongs to the peptidase M13 family.</text>
</comment>
<evidence type="ECO:0000256" key="1">
    <source>
        <dbReference type="ARBA" id="ARBA00001947"/>
    </source>
</evidence>
<dbReference type="GO" id="GO:0004222">
    <property type="term" value="F:metalloendopeptidase activity"/>
    <property type="evidence" value="ECO:0007669"/>
    <property type="project" value="InterPro"/>
</dbReference>
<dbReference type="InterPro" id="IPR024079">
    <property type="entry name" value="MetalloPept_cat_dom_sf"/>
</dbReference>
<dbReference type="Pfam" id="PF05649">
    <property type="entry name" value="Peptidase_M13_N"/>
    <property type="match status" value="1"/>
</dbReference>
<evidence type="ECO:0000313" key="12">
    <source>
        <dbReference type="Proteomes" id="UP000779809"/>
    </source>
</evidence>
<dbReference type="Proteomes" id="UP000779809">
    <property type="component" value="Unassembled WGS sequence"/>
</dbReference>
<dbReference type="PRINTS" id="PR00786">
    <property type="entry name" value="NEPRILYSIN"/>
</dbReference>
<evidence type="ECO:0000313" key="11">
    <source>
        <dbReference type="EMBL" id="MBI2677171.1"/>
    </source>
</evidence>
<dbReference type="EMBL" id="JACPNR010000001">
    <property type="protein sequence ID" value="MBI2677171.1"/>
    <property type="molecule type" value="Genomic_DNA"/>
</dbReference>
<dbReference type="InterPro" id="IPR000718">
    <property type="entry name" value="Peptidase_M13"/>
</dbReference>
<evidence type="ECO:0000256" key="5">
    <source>
        <dbReference type="ARBA" id="ARBA00022801"/>
    </source>
</evidence>
<dbReference type="PROSITE" id="PS51257">
    <property type="entry name" value="PROKAR_LIPOPROTEIN"/>
    <property type="match status" value="1"/>
</dbReference>
<dbReference type="PANTHER" id="PTHR11733">
    <property type="entry name" value="ZINC METALLOPROTEASE FAMILY M13 NEPRILYSIN-RELATED"/>
    <property type="match status" value="1"/>
</dbReference>
<keyword evidence="6" id="KW-0862">Zinc</keyword>
<dbReference type="PANTHER" id="PTHR11733:SF167">
    <property type="entry name" value="FI17812P1-RELATED"/>
    <property type="match status" value="1"/>
</dbReference>
<feature type="domain" description="Peptidase M13 N-terminal" evidence="10">
    <location>
        <begin position="44"/>
        <end position="423"/>
    </location>
</feature>
<sequence>MRKVLLCCPSFFLIAACAVAQDKAPTMPYTPSLDPQAMDKSADPCADFYRFSCGGWQKSNPIPPDQTSWSVYGKLYQDNLNFLRGILDEAATAKRRDVVTREIGDFYGACMDEAGVEKRGLASLQADLDAIAKLKSAKDVTPLLARLQFAYGRTILFAQGSTQDPDDSEQQIAEVDQGGLGLPDRDYYLKDDAKSKEIRDRYVQHVQKVFELMGEDPAAAKNDAATVMRMETAFAKAQLSRVDRRDPYKLKHKMKVADLAQLAPNIDWQRYYKDLKYPAISIMNVATPDYFKQISAQLTSDPIADWKTYLRFHVVDSSSPFLPARFVDENFEFYRKYLRGAKEQQPRWKRCVQYTDRDLGEALGQAYVKKLFSPEIKAATLDMTRRVEEAMALRIRELDWMSPETKQQALAKLAGIRNKIGYPDKWRDYSSVKIARDDFAGNVSRTQEFERRRDINKVGQPVDHGEWGMTPPTVNAYYNPQMNDVNFAAGVLQPPLYDAKLDDAPNYGDTGGTIGHELTHAFDDEGSQFDAKGNLKDWWTKDDRAKFDTRTKCVQDQYAGYVVVDDIHINSKLTLGEDVADLGGEILAYIAWKDATKGKTLEARDGLTPDQRFFVGFAQWACANEREEDMRVRAATDPHSPAKYRVNGVVVNMPEFSQAFSCKAGQPMVNAPDKVCKVW</sequence>
<comment type="caution">
    <text evidence="11">The sequence shown here is derived from an EMBL/GenBank/DDBJ whole genome shotgun (WGS) entry which is preliminary data.</text>
</comment>
<dbReference type="Gene3D" id="1.10.1380.10">
    <property type="entry name" value="Neutral endopeptidase , domain2"/>
    <property type="match status" value="1"/>
</dbReference>
<evidence type="ECO:0000256" key="2">
    <source>
        <dbReference type="ARBA" id="ARBA00007357"/>
    </source>
</evidence>
<evidence type="ECO:0000256" key="3">
    <source>
        <dbReference type="ARBA" id="ARBA00022670"/>
    </source>
</evidence>
<dbReference type="InterPro" id="IPR042089">
    <property type="entry name" value="Peptidase_M13_dom_2"/>
</dbReference>